<organism evidence="2 3">
    <name type="scientific">Metarhizium guizhouense (strain ARSEF 977)</name>
    <dbReference type="NCBI Taxonomy" id="1276136"/>
    <lineage>
        <taxon>Eukaryota</taxon>
        <taxon>Fungi</taxon>
        <taxon>Dikarya</taxon>
        <taxon>Ascomycota</taxon>
        <taxon>Pezizomycotina</taxon>
        <taxon>Sordariomycetes</taxon>
        <taxon>Hypocreomycetidae</taxon>
        <taxon>Hypocreales</taxon>
        <taxon>Clavicipitaceae</taxon>
        <taxon>Metarhizium</taxon>
    </lineage>
</organism>
<evidence type="ECO:0000256" key="1">
    <source>
        <dbReference type="SAM" id="MobiDB-lite"/>
    </source>
</evidence>
<keyword evidence="3" id="KW-1185">Reference proteome</keyword>
<dbReference type="Proteomes" id="UP000031192">
    <property type="component" value="Unassembled WGS sequence"/>
</dbReference>
<evidence type="ECO:0000313" key="3">
    <source>
        <dbReference type="Proteomes" id="UP000031192"/>
    </source>
</evidence>
<sequence length="63" mass="7370">MTLATQYRASDTMRKSEKLQRRGKATLKGRIAYYQWTHFTKTMPTGGMANVLHYGEEFWEAPK</sequence>
<dbReference type="EMBL" id="AZNH01000003">
    <property type="protein sequence ID" value="KID91598.1"/>
    <property type="molecule type" value="Genomic_DNA"/>
</dbReference>
<feature type="compositionally biased region" description="Basic and acidic residues" evidence="1">
    <location>
        <begin position="11"/>
        <end position="20"/>
    </location>
</feature>
<name>A0A0B4H8C3_METGA</name>
<comment type="caution">
    <text evidence="2">The sequence shown here is derived from an EMBL/GenBank/DDBJ whole genome shotgun (WGS) entry which is preliminary data.</text>
</comment>
<reference evidence="2 3" key="1">
    <citation type="journal article" date="2014" name="Proc. Natl. Acad. Sci. U.S.A.">
        <title>Trajectory and genomic determinants of fungal-pathogen speciation and host adaptation.</title>
        <authorList>
            <person name="Hu X."/>
            <person name="Xiao G."/>
            <person name="Zheng P."/>
            <person name="Shang Y."/>
            <person name="Su Y."/>
            <person name="Zhang X."/>
            <person name="Liu X."/>
            <person name="Zhan S."/>
            <person name="St Leger R.J."/>
            <person name="Wang C."/>
        </authorList>
    </citation>
    <scope>NUCLEOTIDE SEQUENCE [LARGE SCALE GENOMIC DNA]</scope>
    <source>
        <strain evidence="2 3">ARSEF 977</strain>
    </source>
</reference>
<dbReference type="AlphaFoldDB" id="A0A0B4H8C3"/>
<dbReference type="HOGENOM" id="CLU_2886297_0_0_1"/>
<feature type="region of interest" description="Disordered" evidence="1">
    <location>
        <begin position="1"/>
        <end position="21"/>
    </location>
</feature>
<protein>
    <submittedName>
        <fullName evidence="2">Uncharacterized protein</fullName>
    </submittedName>
</protein>
<evidence type="ECO:0000313" key="2">
    <source>
        <dbReference type="EMBL" id="KID91598.1"/>
    </source>
</evidence>
<proteinExistence type="predicted"/>
<accession>A0A0B4H8C3</accession>
<gene>
    <name evidence="2" type="ORF">MGU_01568</name>
</gene>